<reference evidence="9 10" key="1">
    <citation type="submission" date="2013-03" db="EMBL/GenBank/DDBJ databases">
        <title>The Genome Sequence of Capronia epimyces CBS 606.96.</title>
        <authorList>
            <consortium name="The Broad Institute Genomics Platform"/>
            <person name="Cuomo C."/>
            <person name="de Hoog S."/>
            <person name="Gorbushina A."/>
            <person name="Walker B."/>
            <person name="Young S.K."/>
            <person name="Zeng Q."/>
            <person name="Gargeya S."/>
            <person name="Fitzgerald M."/>
            <person name="Haas B."/>
            <person name="Abouelleil A."/>
            <person name="Allen A.W."/>
            <person name="Alvarado L."/>
            <person name="Arachchi H.M."/>
            <person name="Berlin A.M."/>
            <person name="Chapman S.B."/>
            <person name="Gainer-Dewar J."/>
            <person name="Goldberg J."/>
            <person name="Griggs A."/>
            <person name="Gujja S."/>
            <person name="Hansen M."/>
            <person name="Howarth C."/>
            <person name="Imamovic A."/>
            <person name="Ireland A."/>
            <person name="Larimer J."/>
            <person name="McCowan C."/>
            <person name="Murphy C."/>
            <person name="Pearson M."/>
            <person name="Poon T.W."/>
            <person name="Priest M."/>
            <person name="Roberts A."/>
            <person name="Saif S."/>
            <person name="Shea T."/>
            <person name="Sisk P."/>
            <person name="Sykes S."/>
            <person name="Wortman J."/>
            <person name="Nusbaum C."/>
            <person name="Birren B."/>
        </authorList>
    </citation>
    <scope>NUCLEOTIDE SEQUENCE [LARGE SCALE GENOMIC DNA]</scope>
    <source>
        <strain evidence="9 10">CBS 606.96</strain>
    </source>
</reference>
<evidence type="ECO:0000259" key="8">
    <source>
        <dbReference type="Pfam" id="PF13813"/>
    </source>
</evidence>
<dbReference type="PANTHER" id="PTHR31595">
    <property type="entry name" value="LONG-CHAIN-ALCOHOL O-FATTY-ACYLTRANSFERASE 3-RELATED"/>
    <property type="match status" value="1"/>
</dbReference>
<feature type="transmembrane region" description="Helical" evidence="7">
    <location>
        <begin position="217"/>
        <end position="240"/>
    </location>
</feature>
<dbReference type="EMBL" id="AMGY01000001">
    <property type="protein sequence ID" value="EXJ93244.1"/>
    <property type="molecule type" value="Genomic_DNA"/>
</dbReference>
<dbReference type="GO" id="GO:0016020">
    <property type="term" value="C:membrane"/>
    <property type="evidence" value="ECO:0007669"/>
    <property type="project" value="UniProtKB-SubCell"/>
</dbReference>
<dbReference type="Pfam" id="PF13813">
    <property type="entry name" value="MBOAT_2"/>
    <property type="match status" value="1"/>
</dbReference>
<keyword evidence="10" id="KW-1185">Reference proteome</keyword>
<keyword evidence="6 7" id="KW-0472">Membrane</keyword>
<evidence type="ECO:0000256" key="4">
    <source>
        <dbReference type="ARBA" id="ARBA00022692"/>
    </source>
</evidence>
<dbReference type="AlphaFoldDB" id="W9ZFE4"/>
<name>W9ZFE4_9EURO</name>
<sequence>MAASTGASLNPLSHPWTLLAAQIILTSLTVGFTKPSCFIRPAMLLPILCMTTVYISTARTRVDNIFQLSWGGSQAVLATYQYIDVAIVSRWNFEHSGPEPRNKSEKQRSPFGADNPWNRLKFGLYAASSFRNCATVFETRGIKPFNRKDPSFIPSKERFIVSATMHLIACYLTLDALTSLGDPDKQAVLFSESRIPLLSRLDQVTMQELIERLTCSLVFWIVNYLVLSTSVTAISLIMVGTGLSSVAWWKPLFNIDNGFPYTVRRFWSNFWHLSVRNRIFAPSVYTVHNILKLPRGSANSRYMVLILTFAYSAGFHALGDISCGISPHKTGAWLFFSVQAVAVMVEDLVQCMWKQIFPETKSQRQIAPWQIWVGRLWVFLLMYWCTPFYAYPVTAHNGDGLIVPFSVIRRMSVW</sequence>
<dbReference type="GO" id="GO:0006629">
    <property type="term" value="P:lipid metabolic process"/>
    <property type="evidence" value="ECO:0007669"/>
    <property type="project" value="InterPro"/>
</dbReference>
<evidence type="ECO:0000256" key="3">
    <source>
        <dbReference type="ARBA" id="ARBA00022679"/>
    </source>
</evidence>
<keyword evidence="3" id="KW-0808">Transferase</keyword>
<dbReference type="GeneID" id="19165934"/>
<dbReference type="eggNOG" id="ENOG502SI5I">
    <property type="taxonomic scope" value="Eukaryota"/>
</dbReference>
<evidence type="ECO:0000256" key="7">
    <source>
        <dbReference type="SAM" id="Phobius"/>
    </source>
</evidence>
<protein>
    <recommendedName>
        <fullName evidence="8">Wax synthase domain-containing protein</fullName>
    </recommendedName>
</protein>
<dbReference type="RefSeq" id="XP_007730134.1">
    <property type="nucleotide sequence ID" value="XM_007731944.1"/>
</dbReference>
<dbReference type="InterPro" id="IPR044851">
    <property type="entry name" value="Wax_synthase"/>
</dbReference>
<comment type="caution">
    <text evidence="9">The sequence shown here is derived from an EMBL/GenBank/DDBJ whole genome shotgun (WGS) entry which is preliminary data.</text>
</comment>
<dbReference type="HOGENOM" id="CLU_032731_0_0_1"/>
<evidence type="ECO:0000256" key="1">
    <source>
        <dbReference type="ARBA" id="ARBA00004141"/>
    </source>
</evidence>
<evidence type="ECO:0000256" key="6">
    <source>
        <dbReference type="ARBA" id="ARBA00023136"/>
    </source>
</evidence>
<organism evidence="9 10">
    <name type="scientific">Capronia epimyces CBS 606.96</name>
    <dbReference type="NCBI Taxonomy" id="1182542"/>
    <lineage>
        <taxon>Eukaryota</taxon>
        <taxon>Fungi</taxon>
        <taxon>Dikarya</taxon>
        <taxon>Ascomycota</taxon>
        <taxon>Pezizomycotina</taxon>
        <taxon>Eurotiomycetes</taxon>
        <taxon>Chaetothyriomycetidae</taxon>
        <taxon>Chaetothyriales</taxon>
        <taxon>Herpotrichiellaceae</taxon>
        <taxon>Capronia</taxon>
    </lineage>
</organism>
<feature type="transmembrane region" description="Helical" evidence="7">
    <location>
        <begin position="302"/>
        <end position="319"/>
    </location>
</feature>
<evidence type="ECO:0000313" key="10">
    <source>
        <dbReference type="Proteomes" id="UP000019478"/>
    </source>
</evidence>
<keyword evidence="5 7" id="KW-1133">Transmembrane helix</keyword>
<feature type="domain" description="Wax synthase" evidence="8">
    <location>
        <begin position="249"/>
        <end position="337"/>
    </location>
</feature>
<feature type="transmembrane region" description="Helical" evidence="7">
    <location>
        <begin position="369"/>
        <end position="391"/>
    </location>
</feature>
<dbReference type="Proteomes" id="UP000019478">
    <property type="component" value="Unassembled WGS sequence"/>
</dbReference>
<gene>
    <name evidence="9" type="ORF">A1O3_01801</name>
</gene>
<proteinExistence type="inferred from homology"/>
<accession>W9ZFE4</accession>
<keyword evidence="4 7" id="KW-0812">Transmembrane</keyword>
<comment type="similarity">
    <text evidence="2">Belongs to the wax synthase family.</text>
</comment>
<dbReference type="GO" id="GO:0008374">
    <property type="term" value="F:O-acyltransferase activity"/>
    <property type="evidence" value="ECO:0007669"/>
    <property type="project" value="InterPro"/>
</dbReference>
<evidence type="ECO:0000256" key="2">
    <source>
        <dbReference type="ARBA" id="ARBA00007282"/>
    </source>
</evidence>
<dbReference type="OrthoDB" id="4115471at2759"/>
<evidence type="ECO:0000256" key="5">
    <source>
        <dbReference type="ARBA" id="ARBA00022989"/>
    </source>
</evidence>
<comment type="subcellular location">
    <subcellularLocation>
        <location evidence="1">Membrane</location>
        <topology evidence="1">Multi-pass membrane protein</topology>
    </subcellularLocation>
</comment>
<evidence type="ECO:0000313" key="9">
    <source>
        <dbReference type="EMBL" id="EXJ93244.1"/>
    </source>
</evidence>
<dbReference type="PANTHER" id="PTHR31595:SF27">
    <property type="entry name" value="WAX SYNTHASE DOMAIN-CONTAINING PROTEIN-RELATED"/>
    <property type="match status" value="1"/>
</dbReference>
<dbReference type="InterPro" id="IPR032805">
    <property type="entry name" value="Wax_synthase_dom"/>
</dbReference>